<dbReference type="Gene3D" id="3.10.450.350">
    <property type="match status" value="2"/>
</dbReference>
<dbReference type="InterPro" id="IPR011055">
    <property type="entry name" value="Dup_hybrid_motif"/>
</dbReference>
<keyword evidence="6" id="KW-0862">Zinc</keyword>
<dbReference type="Proteomes" id="UP000034071">
    <property type="component" value="Chromosome"/>
</dbReference>
<organism evidence="13 14">
    <name type="scientific">Kangiella geojedonensis</name>
    <dbReference type="NCBI Taxonomy" id="914150"/>
    <lineage>
        <taxon>Bacteria</taxon>
        <taxon>Pseudomonadati</taxon>
        <taxon>Pseudomonadota</taxon>
        <taxon>Gammaproteobacteria</taxon>
        <taxon>Kangiellales</taxon>
        <taxon>Kangiellaceae</taxon>
        <taxon>Kangiella</taxon>
    </lineage>
</organism>
<keyword evidence="4" id="KW-0479">Metal-binding</keyword>
<dbReference type="InterPro" id="IPR016047">
    <property type="entry name" value="M23ase_b-sheet_dom"/>
</dbReference>
<evidence type="ECO:0000256" key="2">
    <source>
        <dbReference type="ARBA" id="ARBA00004196"/>
    </source>
</evidence>
<proteinExistence type="predicted"/>
<dbReference type="GO" id="GO:0030313">
    <property type="term" value="C:cell envelope"/>
    <property type="evidence" value="ECO:0007669"/>
    <property type="project" value="UniProtKB-SubCell"/>
</dbReference>
<feature type="transmembrane region" description="Helical" evidence="9">
    <location>
        <begin position="40"/>
        <end position="60"/>
    </location>
</feature>
<feature type="domain" description="Opacity-associated protein A LysM-like" evidence="11">
    <location>
        <begin position="157"/>
        <end position="223"/>
    </location>
</feature>
<keyword evidence="3" id="KW-0645">Protease</keyword>
<keyword evidence="9" id="KW-0812">Transmembrane</keyword>
<evidence type="ECO:0000259" key="10">
    <source>
        <dbReference type="Pfam" id="PF01551"/>
    </source>
</evidence>
<accession>A0A0F6TRS3</accession>
<keyword evidence="7" id="KW-0482">Metalloprotease</keyword>
<dbReference type="SUPFAM" id="SSF51261">
    <property type="entry name" value="Duplicated hybrid motif"/>
    <property type="match status" value="1"/>
</dbReference>
<dbReference type="PATRIC" id="fig|914150.5.peg.1989"/>
<dbReference type="InterPro" id="IPR045834">
    <property type="entry name" value="Csd3_N2"/>
</dbReference>
<dbReference type="InterPro" id="IPR007340">
    <property type="entry name" value="LysM_Opacity-associatedA"/>
</dbReference>
<keyword evidence="9" id="KW-1133">Transmembrane helix</keyword>
<dbReference type="GO" id="GO:0046872">
    <property type="term" value="F:metal ion binding"/>
    <property type="evidence" value="ECO:0007669"/>
    <property type="project" value="UniProtKB-KW"/>
</dbReference>
<dbReference type="InterPro" id="IPR050570">
    <property type="entry name" value="Cell_wall_metabolism_enzyme"/>
</dbReference>
<evidence type="ECO:0000256" key="6">
    <source>
        <dbReference type="ARBA" id="ARBA00022833"/>
    </source>
</evidence>
<dbReference type="GO" id="GO:0004222">
    <property type="term" value="F:metalloendopeptidase activity"/>
    <property type="evidence" value="ECO:0007669"/>
    <property type="project" value="TreeGrafter"/>
</dbReference>
<keyword evidence="9" id="KW-0472">Membrane</keyword>
<dbReference type="Pfam" id="PF01551">
    <property type="entry name" value="Peptidase_M23"/>
    <property type="match status" value="1"/>
</dbReference>
<dbReference type="Gene3D" id="2.70.70.10">
    <property type="entry name" value="Glucose Permease (Domain IIA)"/>
    <property type="match status" value="1"/>
</dbReference>
<dbReference type="STRING" id="914150.TQ33_1962"/>
<evidence type="ECO:0000256" key="1">
    <source>
        <dbReference type="ARBA" id="ARBA00001947"/>
    </source>
</evidence>
<sequence>MVIAQKLFNQFLKLTMINRDYKGFSRNKPLFARKKSRRKGVIITISALSVVFAAVSYLAMTSGQESSTQEKQQELLTLQLSSDDTKASTQTTQLDTESGSLTLSEDTLEPAEKTLAESTAPSSASSIDKQSASKNLNEATDAIKNFVKKTTKPRYDWQTVTVAKGESLARIFNKLGFSSKDLHYMMQSDEQVNILKKIRPGHTLEFAANDDKEFQGLRYPFNSSDTLVITKLEDKKFDVSLDVKPIEFKQRFATATITSSFYNAGKQAGLPDGVIMELAGVFEYDIDFALEIRKNDSFSVLYEEKYIDGKKVGYGNILSAEFNNMGEHYAAVRYTDTNNRTAYYTPEGKALRKSFLRAPLQFNYVSSNFNPKRFHPIQKRVKPHRGTDYRAPIGTPVRAAGDGRVTKSAYNRFNGNYVFIQHGGNIVTKYLHFSKRAVKAGQRVKQGQIIGYVGSTGMSQAPHLHYEFVVNGVHRNPRRVKLPHAAPVPKTEMARFQELSKPLMAQLETERTTYFARLNDQESSGTASNSKLQK</sequence>
<gene>
    <name evidence="13" type="ORF">TQ33_1962</name>
</gene>
<dbReference type="Pfam" id="PF04225">
    <property type="entry name" value="LysM_OapA"/>
    <property type="match status" value="1"/>
</dbReference>
<dbReference type="AlphaFoldDB" id="A0A0F6TRS3"/>
<evidence type="ECO:0000313" key="14">
    <source>
        <dbReference type="Proteomes" id="UP000034071"/>
    </source>
</evidence>
<keyword evidence="5" id="KW-0378">Hydrolase</keyword>
<feature type="region of interest" description="Disordered" evidence="8">
    <location>
        <begin position="82"/>
        <end position="133"/>
    </location>
</feature>
<dbReference type="PANTHER" id="PTHR21666">
    <property type="entry name" value="PEPTIDASE-RELATED"/>
    <property type="match status" value="1"/>
</dbReference>
<evidence type="ECO:0000313" key="13">
    <source>
        <dbReference type="EMBL" id="AKE52895.1"/>
    </source>
</evidence>
<reference evidence="13 14" key="1">
    <citation type="submission" date="2015-02" db="EMBL/GenBank/DDBJ databases">
        <title>Complete genome sequence of Kangiella geojedonensis strain YCS-5T.</title>
        <authorList>
            <person name="Kim K.M."/>
        </authorList>
    </citation>
    <scope>NUCLEOTIDE SEQUENCE [LARGE SCALE GENOMIC DNA]</scope>
    <source>
        <strain evidence="13 14">YCS-5</strain>
    </source>
</reference>
<dbReference type="GO" id="GO:0006508">
    <property type="term" value="P:proteolysis"/>
    <property type="evidence" value="ECO:0007669"/>
    <property type="project" value="UniProtKB-KW"/>
</dbReference>
<dbReference type="HOGENOM" id="CLU_026846_0_1_6"/>
<evidence type="ECO:0000256" key="5">
    <source>
        <dbReference type="ARBA" id="ARBA00022801"/>
    </source>
</evidence>
<dbReference type="KEGG" id="kge:TQ33_1962"/>
<dbReference type="CDD" id="cd12797">
    <property type="entry name" value="M23_peptidase"/>
    <property type="match status" value="1"/>
</dbReference>
<keyword evidence="14" id="KW-1185">Reference proteome</keyword>
<evidence type="ECO:0000256" key="8">
    <source>
        <dbReference type="SAM" id="MobiDB-lite"/>
    </source>
</evidence>
<dbReference type="PANTHER" id="PTHR21666:SF288">
    <property type="entry name" value="CELL DIVISION PROTEIN YTFB"/>
    <property type="match status" value="1"/>
</dbReference>
<feature type="domain" description="M23ase beta-sheet core" evidence="10">
    <location>
        <begin position="383"/>
        <end position="477"/>
    </location>
</feature>
<evidence type="ECO:0000256" key="4">
    <source>
        <dbReference type="ARBA" id="ARBA00022723"/>
    </source>
</evidence>
<dbReference type="GO" id="GO:0042834">
    <property type="term" value="F:peptidoglycan binding"/>
    <property type="evidence" value="ECO:0007669"/>
    <property type="project" value="InterPro"/>
</dbReference>
<feature type="compositionally biased region" description="Low complexity" evidence="8">
    <location>
        <begin position="120"/>
        <end position="133"/>
    </location>
</feature>
<comment type="cofactor">
    <cofactor evidence="1">
        <name>Zn(2+)</name>
        <dbReference type="ChEBI" id="CHEBI:29105"/>
    </cofactor>
</comment>
<evidence type="ECO:0000256" key="3">
    <source>
        <dbReference type="ARBA" id="ARBA00022670"/>
    </source>
</evidence>
<evidence type="ECO:0000259" key="12">
    <source>
        <dbReference type="Pfam" id="PF19425"/>
    </source>
</evidence>
<protein>
    <submittedName>
        <fullName evidence="13">Peptidase M23</fullName>
    </submittedName>
</protein>
<name>A0A0F6TRS3_9GAMM</name>
<evidence type="ECO:0000259" key="11">
    <source>
        <dbReference type="Pfam" id="PF04225"/>
    </source>
</evidence>
<evidence type="ECO:0000256" key="7">
    <source>
        <dbReference type="ARBA" id="ARBA00023049"/>
    </source>
</evidence>
<evidence type="ECO:0000256" key="9">
    <source>
        <dbReference type="SAM" id="Phobius"/>
    </source>
</evidence>
<dbReference type="FunFam" id="2.70.70.10:FF:000002">
    <property type="entry name" value="Murein DD-endopeptidase MepM"/>
    <property type="match status" value="1"/>
</dbReference>
<dbReference type="Pfam" id="PF19425">
    <property type="entry name" value="Csd3_N2"/>
    <property type="match status" value="1"/>
</dbReference>
<dbReference type="EMBL" id="CP010975">
    <property type="protein sequence ID" value="AKE52895.1"/>
    <property type="molecule type" value="Genomic_DNA"/>
</dbReference>
<feature type="compositionally biased region" description="Polar residues" evidence="8">
    <location>
        <begin position="87"/>
        <end position="105"/>
    </location>
</feature>
<comment type="subcellular location">
    <subcellularLocation>
        <location evidence="2">Cell envelope</location>
    </subcellularLocation>
</comment>
<feature type="domain" description="Csd3-like second N-terminal" evidence="12">
    <location>
        <begin position="248"/>
        <end position="371"/>
    </location>
</feature>